<sequence>MPKGKKQIQKNPMLGSFPPPNLSLTNMEDDPPDFDLPEVPPFTKIATDDSAYKTWICLYPVYFDSTKSHQEGRRVVRELAVPNPLAKDLAESIKILGLSCVFEPHKTHPRNWVNPGRVRVQLFNEQKIPLNNDIPTRKVLIKQVASVLSEVQKNNPQQFPPSHSPAVSRGILKDGKSNDSGSTASSSTSVTGQAASGSGSNTSTASPSKKKGRKAVLPVAIIDPIVRIVLFNYNTDTKHIDFRNYNIDLKPAGLSKSVTNLHKYNDISEYVLREEHVSESEVESGVEATVTLAQDLIGRDNRKSDKRAIKLRETGPCMELLLVKIQAGLCDGEVLYHEFIHKTPKEIKKIQDEREQLAASRRMEQERNVERKKAEKEAHRLVTSGEKKGKLVREQEEQTSDVEESDVEESGVEESDIEDIIKKENQDDDDNNLDDEFSDLENERDDYSKGIEDNSEKSNKNQRQKRKFDSLKGKPKFSMKIGSNKRRKK</sequence>
<protein>
    <submittedName>
        <fullName evidence="1">7780_t:CDS:1</fullName>
    </submittedName>
</protein>
<dbReference type="EMBL" id="CAJVPU010001575">
    <property type="protein sequence ID" value="CAG8484031.1"/>
    <property type="molecule type" value="Genomic_DNA"/>
</dbReference>
<dbReference type="Proteomes" id="UP000789702">
    <property type="component" value="Unassembled WGS sequence"/>
</dbReference>
<evidence type="ECO:0000313" key="1">
    <source>
        <dbReference type="EMBL" id="CAG8484031.1"/>
    </source>
</evidence>
<accession>A0ACA9KND3</accession>
<comment type="caution">
    <text evidence="1">The sequence shown here is derived from an EMBL/GenBank/DDBJ whole genome shotgun (WGS) entry which is preliminary data.</text>
</comment>
<proteinExistence type="predicted"/>
<evidence type="ECO:0000313" key="2">
    <source>
        <dbReference type="Proteomes" id="UP000789702"/>
    </source>
</evidence>
<gene>
    <name evidence="1" type="ORF">DHETER_LOCUS2256</name>
</gene>
<reference evidence="1" key="1">
    <citation type="submission" date="2021-06" db="EMBL/GenBank/DDBJ databases">
        <authorList>
            <person name="Kallberg Y."/>
            <person name="Tangrot J."/>
            <person name="Rosling A."/>
        </authorList>
    </citation>
    <scope>NUCLEOTIDE SEQUENCE</scope>
    <source>
        <strain evidence="1">IL203A</strain>
    </source>
</reference>
<keyword evidence="2" id="KW-1185">Reference proteome</keyword>
<organism evidence="1 2">
    <name type="scientific">Dentiscutata heterogama</name>
    <dbReference type="NCBI Taxonomy" id="1316150"/>
    <lineage>
        <taxon>Eukaryota</taxon>
        <taxon>Fungi</taxon>
        <taxon>Fungi incertae sedis</taxon>
        <taxon>Mucoromycota</taxon>
        <taxon>Glomeromycotina</taxon>
        <taxon>Glomeromycetes</taxon>
        <taxon>Diversisporales</taxon>
        <taxon>Gigasporaceae</taxon>
        <taxon>Dentiscutata</taxon>
    </lineage>
</organism>
<name>A0ACA9KND3_9GLOM</name>